<gene>
    <name evidence="1" type="ORF">SCALOS_LOCUS6749</name>
</gene>
<comment type="caution">
    <text evidence="1">The sequence shown here is derived from an EMBL/GenBank/DDBJ whole genome shotgun (WGS) entry which is preliminary data.</text>
</comment>
<name>A0ACA9MKP4_9GLOM</name>
<feature type="non-terminal residue" evidence="1">
    <location>
        <position position="105"/>
    </location>
</feature>
<accession>A0ACA9MKP4</accession>
<proteinExistence type="predicted"/>
<sequence length="105" mass="12280">MCKELSYNVKNKTEDELVALIQRSYLFDAEDENDISKDYKDENNEESDDNLEILNHQVVVLVINNVVDLYYQAFNQVGDLYISNEDNVNSDIAMNKNHKFNLEEL</sequence>
<organism evidence="1 2">
    <name type="scientific">Scutellospora calospora</name>
    <dbReference type="NCBI Taxonomy" id="85575"/>
    <lineage>
        <taxon>Eukaryota</taxon>
        <taxon>Fungi</taxon>
        <taxon>Fungi incertae sedis</taxon>
        <taxon>Mucoromycota</taxon>
        <taxon>Glomeromycotina</taxon>
        <taxon>Glomeromycetes</taxon>
        <taxon>Diversisporales</taxon>
        <taxon>Gigasporaceae</taxon>
        <taxon>Scutellospora</taxon>
    </lineage>
</organism>
<keyword evidence="2" id="KW-1185">Reference proteome</keyword>
<dbReference type="EMBL" id="CAJVPM010013582">
    <property type="protein sequence ID" value="CAG8595803.1"/>
    <property type="molecule type" value="Genomic_DNA"/>
</dbReference>
<protein>
    <submittedName>
        <fullName evidence="1">3203_t:CDS:1</fullName>
    </submittedName>
</protein>
<evidence type="ECO:0000313" key="1">
    <source>
        <dbReference type="EMBL" id="CAG8595803.1"/>
    </source>
</evidence>
<evidence type="ECO:0000313" key="2">
    <source>
        <dbReference type="Proteomes" id="UP000789860"/>
    </source>
</evidence>
<reference evidence="1" key="1">
    <citation type="submission" date="2021-06" db="EMBL/GenBank/DDBJ databases">
        <authorList>
            <person name="Kallberg Y."/>
            <person name="Tangrot J."/>
            <person name="Rosling A."/>
        </authorList>
    </citation>
    <scope>NUCLEOTIDE SEQUENCE</scope>
    <source>
        <strain evidence="1">AU212A</strain>
    </source>
</reference>
<dbReference type="Proteomes" id="UP000789860">
    <property type="component" value="Unassembled WGS sequence"/>
</dbReference>